<dbReference type="EMBL" id="LCQD01000050">
    <property type="protein sequence ID" value="KKW09975.1"/>
    <property type="molecule type" value="Genomic_DNA"/>
</dbReference>
<dbReference type="Pfam" id="PF12836">
    <property type="entry name" value="HHH_3"/>
    <property type="match status" value="1"/>
</dbReference>
<keyword evidence="1" id="KW-1133">Transmembrane helix</keyword>
<reference evidence="3 4" key="1">
    <citation type="journal article" date="2015" name="Nature">
        <title>rRNA introns, odd ribosomes, and small enigmatic genomes across a large radiation of phyla.</title>
        <authorList>
            <person name="Brown C.T."/>
            <person name="Hug L.A."/>
            <person name="Thomas B.C."/>
            <person name="Sharon I."/>
            <person name="Castelle C.J."/>
            <person name="Singh A."/>
            <person name="Wilkins M.J."/>
            <person name="Williams K.H."/>
            <person name="Banfield J.F."/>
        </authorList>
    </citation>
    <scope>NUCLEOTIDE SEQUENCE [LARGE SCALE GENOMIC DNA]</scope>
</reference>
<dbReference type="SUPFAM" id="SSF81585">
    <property type="entry name" value="PsbU/PolX domain-like"/>
    <property type="match status" value="1"/>
</dbReference>
<sequence>MVNDVIREWVEAHRWEVLGVLVGAALIGSGMFWLKSGIGETRQPEVVLSASSSAKLVVDVGGEVINPGIYELLPGARVEEALVAAGGLSAKADTDYINKYLNRAAKLSDGQKLYIPRVGAENAQRSTRNAQININLAGQGELEGLPGVGPVTAEKIMAGRPYQNVSELVGKKIVGEKLFDQIKDLVSIW</sequence>
<dbReference type="Pfam" id="PF10531">
    <property type="entry name" value="SLBB"/>
    <property type="match status" value="1"/>
</dbReference>
<comment type="caution">
    <text evidence="3">The sequence shown here is derived from an EMBL/GenBank/DDBJ whole genome shotgun (WGS) entry which is preliminary data.</text>
</comment>
<accession>A0A0G1VUI3</accession>
<evidence type="ECO:0000313" key="4">
    <source>
        <dbReference type="Proteomes" id="UP000034588"/>
    </source>
</evidence>
<evidence type="ECO:0000313" key="3">
    <source>
        <dbReference type="EMBL" id="KKW09975.1"/>
    </source>
</evidence>
<dbReference type="Proteomes" id="UP000034588">
    <property type="component" value="Unassembled WGS sequence"/>
</dbReference>
<dbReference type="InterPro" id="IPR019554">
    <property type="entry name" value="Soluble_ligand-bd"/>
</dbReference>
<organism evidence="3 4">
    <name type="scientific">Candidatus Gottesmanbacteria bacterium GW2011_GWB1_49_7</name>
    <dbReference type="NCBI Taxonomy" id="1618448"/>
    <lineage>
        <taxon>Bacteria</taxon>
        <taxon>Candidatus Gottesmaniibacteriota</taxon>
    </lineage>
</organism>
<feature type="domain" description="Soluble ligand binding" evidence="2">
    <location>
        <begin position="57"/>
        <end position="98"/>
    </location>
</feature>
<gene>
    <name evidence="3" type="ORF">UY48_C0050G0004</name>
</gene>
<keyword evidence="1" id="KW-0472">Membrane</keyword>
<dbReference type="AlphaFoldDB" id="A0A0G1VUI3"/>
<evidence type="ECO:0000256" key="1">
    <source>
        <dbReference type="SAM" id="Phobius"/>
    </source>
</evidence>
<protein>
    <submittedName>
        <fullName evidence="3">Competence protein ComEA helix-hairpin-helix repeat protein</fullName>
    </submittedName>
</protein>
<feature type="transmembrane region" description="Helical" evidence="1">
    <location>
        <begin position="15"/>
        <end position="34"/>
    </location>
</feature>
<keyword evidence="1" id="KW-0812">Transmembrane</keyword>
<name>A0A0G1VUI3_9BACT</name>
<dbReference type="Gene3D" id="1.10.150.320">
    <property type="entry name" value="Photosystem II 12 kDa extrinsic protein"/>
    <property type="match status" value="1"/>
</dbReference>
<proteinExistence type="predicted"/>
<evidence type="ECO:0000259" key="2">
    <source>
        <dbReference type="Pfam" id="PF10531"/>
    </source>
</evidence>